<evidence type="ECO:0000313" key="1">
    <source>
        <dbReference type="EMBL" id="OTG35427.1"/>
    </source>
</evidence>
<sequence>MYGLINQLGIRALILPSKPKVVRYLGFGELAVWSRRSGHGSTRRICVIGLFILYDGF</sequence>
<evidence type="ECO:0000313" key="2">
    <source>
        <dbReference type="Proteomes" id="UP000215914"/>
    </source>
</evidence>
<dbReference type="EMBL" id="CM007891">
    <property type="protein sequence ID" value="OTG35427.1"/>
    <property type="molecule type" value="Genomic_DNA"/>
</dbReference>
<name>A0A251VIF8_HELAN</name>
<accession>A0A251VIF8</accession>
<keyword evidence="2" id="KW-1185">Reference proteome</keyword>
<dbReference type="InParanoid" id="A0A251VIF8"/>
<reference evidence="2" key="1">
    <citation type="journal article" date="2017" name="Nature">
        <title>The sunflower genome provides insights into oil metabolism, flowering and Asterid evolution.</title>
        <authorList>
            <person name="Badouin H."/>
            <person name="Gouzy J."/>
            <person name="Grassa C.J."/>
            <person name="Murat F."/>
            <person name="Staton S.E."/>
            <person name="Cottret L."/>
            <person name="Lelandais-Briere C."/>
            <person name="Owens G.L."/>
            <person name="Carrere S."/>
            <person name="Mayjonade B."/>
            <person name="Legrand L."/>
            <person name="Gill N."/>
            <person name="Kane N.C."/>
            <person name="Bowers J.E."/>
            <person name="Hubner S."/>
            <person name="Bellec A."/>
            <person name="Berard A."/>
            <person name="Berges H."/>
            <person name="Blanchet N."/>
            <person name="Boniface M.C."/>
            <person name="Brunel D."/>
            <person name="Catrice O."/>
            <person name="Chaidir N."/>
            <person name="Claudel C."/>
            <person name="Donnadieu C."/>
            <person name="Faraut T."/>
            <person name="Fievet G."/>
            <person name="Helmstetter N."/>
            <person name="King M."/>
            <person name="Knapp S.J."/>
            <person name="Lai Z."/>
            <person name="Le Paslier M.C."/>
            <person name="Lippi Y."/>
            <person name="Lorenzon L."/>
            <person name="Mandel J.R."/>
            <person name="Marage G."/>
            <person name="Marchand G."/>
            <person name="Marquand E."/>
            <person name="Bret-Mestries E."/>
            <person name="Morien E."/>
            <person name="Nambeesan S."/>
            <person name="Nguyen T."/>
            <person name="Pegot-Espagnet P."/>
            <person name="Pouilly N."/>
            <person name="Raftis F."/>
            <person name="Sallet E."/>
            <person name="Schiex T."/>
            <person name="Thomas J."/>
            <person name="Vandecasteele C."/>
            <person name="Vares D."/>
            <person name="Vear F."/>
            <person name="Vautrin S."/>
            <person name="Crespi M."/>
            <person name="Mangin B."/>
            <person name="Burke J.M."/>
            <person name="Salse J."/>
            <person name="Munos S."/>
            <person name="Vincourt P."/>
            <person name="Rieseberg L.H."/>
            <person name="Langlade N.B."/>
        </authorList>
    </citation>
    <scope>NUCLEOTIDE SEQUENCE [LARGE SCALE GENOMIC DNA]</scope>
    <source>
        <strain evidence="2">cv. SF193</strain>
    </source>
</reference>
<dbReference type="AlphaFoldDB" id="A0A251VIF8"/>
<dbReference type="Proteomes" id="UP000215914">
    <property type="component" value="Chromosome 2"/>
</dbReference>
<gene>
    <name evidence="1" type="ORF">HannXRQ_Chr02g0056661</name>
</gene>
<proteinExistence type="predicted"/>
<protein>
    <submittedName>
        <fullName evidence="1">Uncharacterized protein</fullName>
    </submittedName>
</protein>
<organism evidence="1 2">
    <name type="scientific">Helianthus annuus</name>
    <name type="common">Common sunflower</name>
    <dbReference type="NCBI Taxonomy" id="4232"/>
    <lineage>
        <taxon>Eukaryota</taxon>
        <taxon>Viridiplantae</taxon>
        <taxon>Streptophyta</taxon>
        <taxon>Embryophyta</taxon>
        <taxon>Tracheophyta</taxon>
        <taxon>Spermatophyta</taxon>
        <taxon>Magnoliopsida</taxon>
        <taxon>eudicotyledons</taxon>
        <taxon>Gunneridae</taxon>
        <taxon>Pentapetalae</taxon>
        <taxon>asterids</taxon>
        <taxon>campanulids</taxon>
        <taxon>Asterales</taxon>
        <taxon>Asteraceae</taxon>
        <taxon>Asteroideae</taxon>
        <taxon>Heliantheae alliance</taxon>
        <taxon>Heliantheae</taxon>
        <taxon>Helianthus</taxon>
    </lineage>
</organism>